<evidence type="ECO:0000256" key="4">
    <source>
        <dbReference type="SAM" id="MobiDB-lite"/>
    </source>
</evidence>
<feature type="compositionally biased region" description="Pro residues" evidence="4">
    <location>
        <begin position="69"/>
        <end position="84"/>
    </location>
</feature>
<dbReference type="Pfam" id="PF01849">
    <property type="entry name" value="NAC"/>
    <property type="match status" value="1"/>
</dbReference>
<protein>
    <submittedName>
        <fullName evidence="6">Nascent polypeptide-associated complex protein (Nac)</fullName>
    </submittedName>
</protein>
<dbReference type="EMBL" id="AUZY01013012">
    <property type="protein sequence ID" value="EQD26963.1"/>
    <property type="molecule type" value="Genomic_DNA"/>
</dbReference>
<feature type="region of interest" description="Disordered" evidence="4">
    <location>
        <begin position="99"/>
        <end position="120"/>
    </location>
</feature>
<reference evidence="6" key="2">
    <citation type="journal article" date="2014" name="ISME J.">
        <title>Microbial stratification in low pH oxic and suboxic macroscopic growths along an acid mine drainage.</title>
        <authorList>
            <person name="Mendez-Garcia C."/>
            <person name="Mesa V."/>
            <person name="Sprenger R.R."/>
            <person name="Richter M."/>
            <person name="Diez M.S."/>
            <person name="Solano J."/>
            <person name="Bargiela R."/>
            <person name="Golyshina O.V."/>
            <person name="Manteca A."/>
            <person name="Ramos J.L."/>
            <person name="Gallego J.R."/>
            <person name="Llorente I."/>
            <person name="Martins Dos Santos V.A."/>
            <person name="Jensen O.N."/>
            <person name="Pelaez A.I."/>
            <person name="Sanchez J."/>
            <person name="Ferrer M."/>
        </authorList>
    </citation>
    <scope>NUCLEOTIDE SEQUENCE</scope>
</reference>
<dbReference type="Pfam" id="PF19026">
    <property type="entry name" value="UBA_HYPK"/>
    <property type="match status" value="1"/>
</dbReference>
<dbReference type="Gene3D" id="1.10.8.10">
    <property type="entry name" value="DNA helicase RuvA subunit, C-terminal domain"/>
    <property type="match status" value="1"/>
</dbReference>
<evidence type="ECO:0000313" key="6">
    <source>
        <dbReference type="EMBL" id="EQD26963.1"/>
    </source>
</evidence>
<evidence type="ECO:0000256" key="1">
    <source>
        <dbReference type="ARBA" id="ARBA00022448"/>
    </source>
</evidence>
<dbReference type="InterPro" id="IPR038187">
    <property type="entry name" value="NAC_A/B_dom_sf"/>
</dbReference>
<sequence>MNDRNVRMMMKRMGMTTEELEDVEEVIIRRRSEEVVLGNPSVTVVTVQGVKTYQIAGEPVVRPRGSAPTPSPAAPVAPAAPPPLPEEDVSLVMGQAQVDRPTAEAALREAAGEPAGGHPMAALPAEALSALATASERSGWQGPQPLPPWSSRSRNAWRPTWWPASPGTCCCSSGRKRGEGSGSR</sequence>
<gene>
    <name evidence="6" type="ORF">B1B_19362</name>
</gene>
<dbReference type="SMART" id="SM01407">
    <property type="entry name" value="NAC"/>
    <property type="match status" value="1"/>
</dbReference>
<keyword evidence="3" id="KW-0653">Protein transport</keyword>
<proteinExistence type="predicted"/>
<name>T0Y1S8_9ZZZZ</name>
<feature type="domain" description="NAC-A/B" evidence="5">
    <location>
        <begin position="1"/>
        <end position="68"/>
    </location>
</feature>
<organism evidence="6">
    <name type="scientific">mine drainage metagenome</name>
    <dbReference type="NCBI Taxonomy" id="410659"/>
    <lineage>
        <taxon>unclassified sequences</taxon>
        <taxon>metagenomes</taxon>
        <taxon>ecological metagenomes</taxon>
    </lineage>
</organism>
<comment type="caution">
    <text evidence="6">The sequence shown here is derived from an EMBL/GenBank/DDBJ whole genome shotgun (WGS) entry which is preliminary data.</text>
</comment>
<feature type="region of interest" description="Disordered" evidence="4">
    <location>
        <begin position="60"/>
        <end position="87"/>
    </location>
</feature>
<accession>T0Y1S8</accession>
<keyword evidence="2" id="KW-0694">RNA-binding</keyword>
<dbReference type="PROSITE" id="PS51151">
    <property type="entry name" value="NAC_AB"/>
    <property type="match status" value="1"/>
</dbReference>
<evidence type="ECO:0000256" key="2">
    <source>
        <dbReference type="ARBA" id="ARBA00022884"/>
    </source>
</evidence>
<dbReference type="GO" id="GO:0015031">
    <property type="term" value="P:protein transport"/>
    <property type="evidence" value="ECO:0007669"/>
    <property type="project" value="UniProtKB-KW"/>
</dbReference>
<feature type="region of interest" description="Disordered" evidence="4">
    <location>
        <begin position="133"/>
        <end position="152"/>
    </location>
</feature>
<evidence type="ECO:0000259" key="5">
    <source>
        <dbReference type="PROSITE" id="PS51151"/>
    </source>
</evidence>
<dbReference type="NCBIfam" id="TIGR00264">
    <property type="entry name" value="archaeal-type nascent polypeptide-associated complex protein"/>
    <property type="match status" value="1"/>
</dbReference>
<reference evidence="6" key="1">
    <citation type="submission" date="2013-08" db="EMBL/GenBank/DDBJ databases">
        <authorList>
            <person name="Mendez C."/>
            <person name="Richter M."/>
            <person name="Ferrer M."/>
            <person name="Sanchez J."/>
        </authorList>
    </citation>
    <scope>NUCLEOTIDE SEQUENCE</scope>
</reference>
<dbReference type="Gene3D" id="2.20.70.30">
    <property type="entry name" value="Nascent polypeptide-associated complex domain"/>
    <property type="match status" value="1"/>
</dbReference>
<dbReference type="InterPro" id="IPR002715">
    <property type="entry name" value="Nas_poly-pep-assoc_cplx_dom"/>
</dbReference>
<keyword evidence="1" id="KW-0813">Transport</keyword>
<dbReference type="GO" id="GO:0003723">
    <property type="term" value="F:RNA binding"/>
    <property type="evidence" value="ECO:0007669"/>
    <property type="project" value="UniProtKB-KW"/>
</dbReference>
<dbReference type="AlphaFoldDB" id="T0Y1S8"/>
<evidence type="ECO:0000256" key="3">
    <source>
        <dbReference type="ARBA" id="ARBA00022927"/>
    </source>
</evidence>
<dbReference type="InterPro" id="IPR044034">
    <property type="entry name" value="NAC-like_UBA"/>
</dbReference>
<dbReference type="InterPro" id="IPR005231">
    <property type="entry name" value="NAC_arc"/>
</dbReference>